<evidence type="ECO:0008006" key="5">
    <source>
        <dbReference type="Google" id="ProtNLM"/>
    </source>
</evidence>
<dbReference type="EMBL" id="FTOE01000001">
    <property type="protein sequence ID" value="SIS40647.1"/>
    <property type="molecule type" value="Genomic_DNA"/>
</dbReference>
<dbReference type="RefSeq" id="WP_162224914.1">
    <property type="nucleotide sequence ID" value="NZ_FTOE01000001.1"/>
</dbReference>
<proteinExistence type="inferred from homology"/>
<evidence type="ECO:0000256" key="1">
    <source>
        <dbReference type="ARBA" id="ARBA00005445"/>
    </source>
</evidence>
<name>A0A1N7IUF1_9GAMM</name>
<protein>
    <recommendedName>
        <fullName evidence="5">DUF3494 domain-containing protein</fullName>
    </recommendedName>
</protein>
<keyword evidence="2" id="KW-0732">Signal</keyword>
<organism evidence="3 4">
    <name type="scientific">Neptunomonas antarctica</name>
    <dbReference type="NCBI Taxonomy" id="619304"/>
    <lineage>
        <taxon>Bacteria</taxon>
        <taxon>Pseudomonadati</taxon>
        <taxon>Pseudomonadota</taxon>
        <taxon>Gammaproteobacteria</taxon>
        <taxon>Oceanospirillales</taxon>
        <taxon>Oceanospirillaceae</taxon>
        <taxon>Neptunomonas</taxon>
    </lineage>
</organism>
<sequence length="231" mass="23699">MKTFAVLGTTGVSSAGTKGSTIGRGGNVGTITANAITGKYTFKKGPAGSKQSVTQLANDAQAGIDPAIDALQLLASEAGAINIPTTLEAYQSVHGGSIAPGTYKITSQATDIVDKLTLDGGGDPNSVWIFVFSTTFITGVKSHVTVKHIDDGSGVGLFWVADTGATLNGKHFEGNVLAQSAITSDGGLKMCGRLLAGTAVTLYKDTIDTDCNNDGYSGSSLNKPSFTFLYY</sequence>
<gene>
    <name evidence="3" type="ORF">SAMN05421760_101140</name>
</gene>
<dbReference type="Proteomes" id="UP000185999">
    <property type="component" value="Unassembled WGS sequence"/>
</dbReference>
<evidence type="ECO:0000313" key="3">
    <source>
        <dbReference type="EMBL" id="SIS40647.1"/>
    </source>
</evidence>
<dbReference type="Pfam" id="PF11999">
    <property type="entry name" value="Ice_binding"/>
    <property type="match status" value="1"/>
</dbReference>
<accession>A0A1N7IUF1</accession>
<evidence type="ECO:0000256" key="2">
    <source>
        <dbReference type="ARBA" id="ARBA00022729"/>
    </source>
</evidence>
<keyword evidence="4" id="KW-1185">Reference proteome</keyword>
<dbReference type="AlphaFoldDB" id="A0A1N7IUF1"/>
<dbReference type="STRING" id="619304.SAMN05421760_101140"/>
<comment type="similarity">
    <text evidence="1">Belongs to the ice-binding protein family.</text>
</comment>
<evidence type="ECO:0000313" key="4">
    <source>
        <dbReference type="Proteomes" id="UP000185999"/>
    </source>
</evidence>
<reference evidence="4" key="1">
    <citation type="submission" date="2017-01" db="EMBL/GenBank/DDBJ databases">
        <authorList>
            <person name="Varghese N."/>
            <person name="Submissions S."/>
        </authorList>
    </citation>
    <scope>NUCLEOTIDE SEQUENCE [LARGE SCALE GENOMIC DNA]</scope>
    <source>
        <strain evidence="4">DSM 22306</strain>
    </source>
</reference>
<dbReference type="InterPro" id="IPR021884">
    <property type="entry name" value="Ice-bd_prot"/>
</dbReference>